<sequence length="120" mass="13489">MILFGTEVVVNTILSRDIFSCSRVWGYYIHSCKYYLYPCEAISGVGNSPKPPEYIFWYHNDRMINYMSSPELTVHTEPGAGKTHSRLIIRKAHLSHGGNYTCKAANADPASILVFVSQGK</sequence>
<comment type="caution">
    <text evidence="2">The sequence shown here is derived from an EMBL/GenBank/DDBJ whole genome shotgun (WGS) entry which is preliminary data.</text>
</comment>
<dbReference type="OrthoDB" id="10031887at2759"/>
<dbReference type="Proteomes" id="UP000094527">
    <property type="component" value="Unassembled WGS sequence"/>
</dbReference>
<dbReference type="GO" id="GO:0050808">
    <property type="term" value="P:synapse organization"/>
    <property type="evidence" value="ECO:0007669"/>
    <property type="project" value="TreeGrafter"/>
</dbReference>
<dbReference type="InterPro" id="IPR007110">
    <property type="entry name" value="Ig-like_dom"/>
</dbReference>
<dbReference type="SUPFAM" id="SSF48726">
    <property type="entry name" value="Immunoglobulin"/>
    <property type="match status" value="1"/>
</dbReference>
<dbReference type="PANTHER" id="PTHR23279">
    <property type="entry name" value="DEFECTIVE PROBOSCIS EXTENSION RESPONSE DPR -RELATED"/>
    <property type="match status" value="1"/>
</dbReference>
<protein>
    <submittedName>
        <fullName evidence="2">IgLON family member 5</fullName>
    </submittedName>
</protein>
<dbReference type="PROSITE" id="PS50835">
    <property type="entry name" value="IG_LIKE"/>
    <property type="match status" value="1"/>
</dbReference>
<dbReference type="EMBL" id="LJIJ01001169">
    <property type="protein sequence ID" value="ODM92709.1"/>
    <property type="molecule type" value="Genomic_DNA"/>
</dbReference>
<name>A0A1D2MIA7_ORCCI</name>
<keyword evidence="3" id="KW-1185">Reference proteome</keyword>
<dbReference type="PANTHER" id="PTHR23279:SF45">
    <property type="entry name" value="DEFECTIVE PROBOSCIS EXTENSION RESPONSE 12, ISOFORM C"/>
    <property type="match status" value="1"/>
</dbReference>
<dbReference type="InterPro" id="IPR037448">
    <property type="entry name" value="Zig-8"/>
</dbReference>
<dbReference type="Pfam" id="PF13927">
    <property type="entry name" value="Ig_3"/>
    <property type="match status" value="1"/>
</dbReference>
<dbReference type="GO" id="GO:0032589">
    <property type="term" value="C:neuron projection membrane"/>
    <property type="evidence" value="ECO:0007669"/>
    <property type="project" value="TreeGrafter"/>
</dbReference>
<dbReference type="Gene3D" id="2.60.40.10">
    <property type="entry name" value="Immunoglobulins"/>
    <property type="match status" value="1"/>
</dbReference>
<dbReference type="AlphaFoldDB" id="A0A1D2MIA7"/>
<dbReference type="CDD" id="cd00096">
    <property type="entry name" value="Ig"/>
    <property type="match status" value="1"/>
</dbReference>
<organism evidence="2 3">
    <name type="scientific">Orchesella cincta</name>
    <name type="common">Springtail</name>
    <name type="synonym">Podura cincta</name>
    <dbReference type="NCBI Taxonomy" id="48709"/>
    <lineage>
        <taxon>Eukaryota</taxon>
        <taxon>Metazoa</taxon>
        <taxon>Ecdysozoa</taxon>
        <taxon>Arthropoda</taxon>
        <taxon>Hexapoda</taxon>
        <taxon>Collembola</taxon>
        <taxon>Entomobryomorpha</taxon>
        <taxon>Entomobryoidea</taxon>
        <taxon>Orchesellidae</taxon>
        <taxon>Orchesellinae</taxon>
        <taxon>Orchesella</taxon>
    </lineage>
</organism>
<dbReference type="InterPro" id="IPR036179">
    <property type="entry name" value="Ig-like_dom_sf"/>
</dbReference>
<accession>A0A1D2MIA7</accession>
<dbReference type="InterPro" id="IPR013783">
    <property type="entry name" value="Ig-like_fold"/>
</dbReference>
<feature type="domain" description="Ig-like" evidence="1">
    <location>
        <begin position="39"/>
        <end position="113"/>
    </location>
</feature>
<proteinExistence type="predicted"/>
<reference evidence="2 3" key="1">
    <citation type="journal article" date="2016" name="Genome Biol. Evol.">
        <title>Gene Family Evolution Reflects Adaptation to Soil Environmental Stressors in the Genome of the Collembolan Orchesella cincta.</title>
        <authorList>
            <person name="Faddeeva-Vakhrusheva A."/>
            <person name="Derks M.F."/>
            <person name="Anvar S.Y."/>
            <person name="Agamennone V."/>
            <person name="Suring W."/>
            <person name="Smit S."/>
            <person name="van Straalen N.M."/>
            <person name="Roelofs D."/>
        </authorList>
    </citation>
    <scope>NUCLEOTIDE SEQUENCE [LARGE SCALE GENOMIC DNA]</scope>
    <source>
        <tissue evidence="2">Mixed pool</tissue>
    </source>
</reference>
<evidence type="ECO:0000313" key="2">
    <source>
        <dbReference type="EMBL" id="ODM92709.1"/>
    </source>
</evidence>
<evidence type="ECO:0000313" key="3">
    <source>
        <dbReference type="Proteomes" id="UP000094527"/>
    </source>
</evidence>
<gene>
    <name evidence="2" type="ORF">Ocin01_13968</name>
</gene>
<evidence type="ECO:0000259" key="1">
    <source>
        <dbReference type="PROSITE" id="PS50835"/>
    </source>
</evidence>
<dbReference type="STRING" id="48709.A0A1D2MIA7"/>